<evidence type="ECO:0000313" key="1">
    <source>
        <dbReference type="EMBL" id="RUS14489.1"/>
    </source>
</evidence>
<keyword evidence="2" id="KW-1185">Reference proteome</keyword>
<feature type="non-terminal residue" evidence="1">
    <location>
        <position position="375"/>
    </location>
</feature>
<sequence length="375" mass="42184">MENSLTIASKPISEHLLRDSFASDLLLWTPEIHLDLLEQLHHNISANQVYNYELLKKQHELLKNHQLDIIKWRDEEMARFYKIVGAQKNIEGSMAAIESIISNTQRKAEAINTILALNHDLLDLILSKHKEAVKLSARTTEVAQRGLQHVADIGSEMLQLKETMKSSQASIKIWAADMEAQHHSLSEQWTQTFRWANATLTELVTRVNREMQSVVDQAAAVHEDYDVVAGVFRGAANAVRTFYGEIALEFGEALVVRCKLVRFVRFVRFILDRNMADEALDCGRNRFSAKDVAKTLDPERAATTVPYLAVGANYSCKCSVVSPAKHARHLPSTSPLQTIALLVVLRYIWRSFARSFASTREAGLVPVTVSASIPR</sequence>
<dbReference type="EMBL" id="RBNJ01027230">
    <property type="protein sequence ID" value="RUS14489.1"/>
    <property type="molecule type" value="Genomic_DNA"/>
</dbReference>
<name>A0A433PAF8_9FUNG</name>
<reference evidence="1 2" key="1">
    <citation type="journal article" date="2018" name="New Phytol.">
        <title>Phylogenomics of Endogonaceae and evolution of mycorrhizas within Mucoromycota.</title>
        <authorList>
            <person name="Chang Y."/>
            <person name="Desiro A."/>
            <person name="Na H."/>
            <person name="Sandor L."/>
            <person name="Lipzen A."/>
            <person name="Clum A."/>
            <person name="Barry K."/>
            <person name="Grigoriev I.V."/>
            <person name="Martin F.M."/>
            <person name="Stajich J.E."/>
            <person name="Smith M.E."/>
            <person name="Bonito G."/>
            <person name="Spatafora J.W."/>
        </authorList>
    </citation>
    <scope>NUCLEOTIDE SEQUENCE [LARGE SCALE GENOMIC DNA]</scope>
    <source>
        <strain evidence="1 2">AD002</strain>
    </source>
</reference>
<protein>
    <submittedName>
        <fullName evidence="1">Uncharacterized protein</fullName>
    </submittedName>
</protein>
<proteinExistence type="predicted"/>
<comment type="caution">
    <text evidence="1">The sequence shown here is derived from an EMBL/GenBank/DDBJ whole genome shotgun (WGS) entry which is preliminary data.</text>
</comment>
<gene>
    <name evidence="1" type="ORF">BC938DRAFT_477341</name>
</gene>
<evidence type="ECO:0000313" key="2">
    <source>
        <dbReference type="Proteomes" id="UP000274822"/>
    </source>
</evidence>
<dbReference type="Proteomes" id="UP000274822">
    <property type="component" value="Unassembled WGS sequence"/>
</dbReference>
<dbReference type="AlphaFoldDB" id="A0A433PAF8"/>
<organism evidence="1 2">
    <name type="scientific">Jimgerdemannia flammicorona</name>
    <dbReference type="NCBI Taxonomy" id="994334"/>
    <lineage>
        <taxon>Eukaryota</taxon>
        <taxon>Fungi</taxon>
        <taxon>Fungi incertae sedis</taxon>
        <taxon>Mucoromycota</taxon>
        <taxon>Mucoromycotina</taxon>
        <taxon>Endogonomycetes</taxon>
        <taxon>Endogonales</taxon>
        <taxon>Endogonaceae</taxon>
        <taxon>Jimgerdemannia</taxon>
    </lineage>
</organism>
<accession>A0A433PAF8</accession>